<organism evidence="1 2">
    <name type="scientific">Araneus ventricosus</name>
    <name type="common">Orbweaver spider</name>
    <name type="synonym">Epeira ventricosa</name>
    <dbReference type="NCBI Taxonomy" id="182803"/>
    <lineage>
        <taxon>Eukaryota</taxon>
        <taxon>Metazoa</taxon>
        <taxon>Ecdysozoa</taxon>
        <taxon>Arthropoda</taxon>
        <taxon>Chelicerata</taxon>
        <taxon>Arachnida</taxon>
        <taxon>Araneae</taxon>
        <taxon>Araneomorphae</taxon>
        <taxon>Entelegynae</taxon>
        <taxon>Araneoidea</taxon>
        <taxon>Araneidae</taxon>
        <taxon>Araneus</taxon>
    </lineage>
</organism>
<dbReference type="AlphaFoldDB" id="A0A4Y2B0B0"/>
<comment type="caution">
    <text evidence="1">The sequence shown here is derived from an EMBL/GenBank/DDBJ whole genome shotgun (WGS) entry which is preliminary data.</text>
</comment>
<reference evidence="1 2" key="1">
    <citation type="journal article" date="2019" name="Sci. Rep.">
        <title>Orb-weaving spider Araneus ventricosus genome elucidates the spidroin gene catalogue.</title>
        <authorList>
            <person name="Kono N."/>
            <person name="Nakamura H."/>
            <person name="Ohtoshi R."/>
            <person name="Moran D.A.P."/>
            <person name="Shinohara A."/>
            <person name="Yoshida Y."/>
            <person name="Fujiwara M."/>
            <person name="Mori M."/>
            <person name="Tomita M."/>
            <person name="Arakawa K."/>
        </authorList>
    </citation>
    <scope>NUCLEOTIDE SEQUENCE [LARGE SCALE GENOMIC DNA]</scope>
</reference>
<dbReference type="EMBL" id="BGPR01082035">
    <property type="protein sequence ID" value="GBL85550.1"/>
    <property type="molecule type" value="Genomic_DNA"/>
</dbReference>
<dbReference type="Proteomes" id="UP000499080">
    <property type="component" value="Unassembled WGS sequence"/>
</dbReference>
<protein>
    <submittedName>
        <fullName evidence="1">Uncharacterized protein</fullName>
    </submittedName>
</protein>
<name>A0A4Y2B0B0_ARAVE</name>
<gene>
    <name evidence="1" type="ORF">AVEN_144669_1</name>
</gene>
<proteinExistence type="predicted"/>
<keyword evidence="2" id="KW-1185">Reference proteome</keyword>
<sequence>MVKETLPPFPLPPVRNVFIERLEAAEWQRVPAHPSCKSRRNRRAKGNFTAVIRALIGIESGKKSAFPGNDAQNPCLRNLLDRDEIDDILVKFSVLSFLLIQWTS</sequence>
<accession>A0A4Y2B0B0</accession>
<evidence type="ECO:0000313" key="1">
    <source>
        <dbReference type="EMBL" id="GBL85550.1"/>
    </source>
</evidence>
<evidence type="ECO:0000313" key="2">
    <source>
        <dbReference type="Proteomes" id="UP000499080"/>
    </source>
</evidence>